<keyword evidence="2" id="KW-1185">Reference proteome</keyword>
<dbReference type="EMBL" id="CM029040">
    <property type="protein sequence ID" value="KAG2637927.1"/>
    <property type="molecule type" value="Genomic_DNA"/>
</dbReference>
<sequence length="117" mass="12960">MRKILLSASIVWARKTSMAHLSTFLPALLDAFENHSPYFRKARHPSSDVARAAEAWSGDRQGNRGCIVAGRSLLMARGRCGNMFQHERELKHSTATSAGQHAAYEITMMGSVPTLFK</sequence>
<protein>
    <submittedName>
        <fullName evidence="1">Uncharacterized protein</fullName>
    </submittedName>
</protein>
<dbReference type="Proteomes" id="UP000823388">
    <property type="component" value="Chromosome 2N"/>
</dbReference>
<evidence type="ECO:0000313" key="2">
    <source>
        <dbReference type="Proteomes" id="UP000823388"/>
    </source>
</evidence>
<accession>A0A8T0VU09</accession>
<gene>
    <name evidence="1" type="ORF">PVAP13_2NG555100</name>
</gene>
<reference evidence="1" key="1">
    <citation type="submission" date="2020-05" db="EMBL/GenBank/DDBJ databases">
        <title>WGS assembly of Panicum virgatum.</title>
        <authorList>
            <person name="Lovell J.T."/>
            <person name="Jenkins J."/>
            <person name="Shu S."/>
            <person name="Juenger T.E."/>
            <person name="Schmutz J."/>
        </authorList>
    </citation>
    <scope>NUCLEOTIDE SEQUENCE</scope>
    <source>
        <strain evidence="1">AP13</strain>
    </source>
</reference>
<proteinExistence type="predicted"/>
<evidence type="ECO:0000313" key="1">
    <source>
        <dbReference type="EMBL" id="KAG2637927.1"/>
    </source>
</evidence>
<comment type="caution">
    <text evidence="1">The sequence shown here is derived from an EMBL/GenBank/DDBJ whole genome shotgun (WGS) entry which is preliminary data.</text>
</comment>
<organism evidence="1 2">
    <name type="scientific">Panicum virgatum</name>
    <name type="common">Blackwell switchgrass</name>
    <dbReference type="NCBI Taxonomy" id="38727"/>
    <lineage>
        <taxon>Eukaryota</taxon>
        <taxon>Viridiplantae</taxon>
        <taxon>Streptophyta</taxon>
        <taxon>Embryophyta</taxon>
        <taxon>Tracheophyta</taxon>
        <taxon>Spermatophyta</taxon>
        <taxon>Magnoliopsida</taxon>
        <taxon>Liliopsida</taxon>
        <taxon>Poales</taxon>
        <taxon>Poaceae</taxon>
        <taxon>PACMAD clade</taxon>
        <taxon>Panicoideae</taxon>
        <taxon>Panicodae</taxon>
        <taxon>Paniceae</taxon>
        <taxon>Panicinae</taxon>
        <taxon>Panicum</taxon>
        <taxon>Panicum sect. Hiantes</taxon>
    </lineage>
</organism>
<name>A0A8T0VU09_PANVG</name>
<dbReference type="AlphaFoldDB" id="A0A8T0VU09"/>